<dbReference type="EMBL" id="BKCJ010307294">
    <property type="protein sequence ID" value="GEZ66524.1"/>
    <property type="molecule type" value="Genomic_DNA"/>
</dbReference>
<keyword evidence="1" id="KW-0808">Transferase</keyword>
<dbReference type="InterPro" id="IPR043502">
    <property type="entry name" value="DNA/RNA_pol_sf"/>
</dbReference>
<dbReference type="SUPFAM" id="SSF56672">
    <property type="entry name" value="DNA/RNA polymerases"/>
    <property type="match status" value="1"/>
</dbReference>
<dbReference type="AlphaFoldDB" id="A0A699IP34"/>
<keyword evidence="1" id="KW-0695">RNA-directed DNA polymerase</keyword>
<name>A0A699IP34_TANCI</name>
<protein>
    <submittedName>
        <fullName evidence="1">Putative reverse transcriptase domain-containing protein</fullName>
    </submittedName>
</protein>
<organism evidence="1">
    <name type="scientific">Tanacetum cinerariifolium</name>
    <name type="common">Dalmatian daisy</name>
    <name type="synonym">Chrysanthemum cinerariifolium</name>
    <dbReference type="NCBI Taxonomy" id="118510"/>
    <lineage>
        <taxon>Eukaryota</taxon>
        <taxon>Viridiplantae</taxon>
        <taxon>Streptophyta</taxon>
        <taxon>Embryophyta</taxon>
        <taxon>Tracheophyta</taxon>
        <taxon>Spermatophyta</taxon>
        <taxon>Magnoliopsida</taxon>
        <taxon>eudicotyledons</taxon>
        <taxon>Gunneridae</taxon>
        <taxon>Pentapetalae</taxon>
        <taxon>asterids</taxon>
        <taxon>campanulids</taxon>
        <taxon>Asterales</taxon>
        <taxon>Asteraceae</taxon>
        <taxon>Asteroideae</taxon>
        <taxon>Anthemideae</taxon>
        <taxon>Anthemidinae</taxon>
        <taxon>Tanacetum</taxon>
    </lineage>
</organism>
<sequence>MRDDAFVLIGKEVASNSEIPEAMFLLLEEFSDVFPDVLHDGLLPLCDIQHHIDLKPGSQLPNMPHYRMSLGEHEELCRQIPSYIRCCDVFNVKHLLPYYGDSSDDDDLVRNSRTNFVYP</sequence>
<dbReference type="GO" id="GO:0003964">
    <property type="term" value="F:RNA-directed DNA polymerase activity"/>
    <property type="evidence" value="ECO:0007669"/>
    <property type="project" value="UniProtKB-KW"/>
</dbReference>
<accession>A0A699IP34</accession>
<evidence type="ECO:0000313" key="1">
    <source>
        <dbReference type="EMBL" id="GEZ66524.1"/>
    </source>
</evidence>
<reference evidence="1" key="1">
    <citation type="journal article" date="2019" name="Sci. Rep.">
        <title>Draft genome of Tanacetum cinerariifolium, the natural source of mosquito coil.</title>
        <authorList>
            <person name="Yamashiro T."/>
            <person name="Shiraishi A."/>
            <person name="Satake H."/>
            <person name="Nakayama K."/>
        </authorList>
    </citation>
    <scope>NUCLEOTIDE SEQUENCE</scope>
</reference>
<gene>
    <name evidence="1" type="ORF">Tci_538497</name>
</gene>
<keyword evidence="1" id="KW-0548">Nucleotidyltransferase</keyword>
<comment type="caution">
    <text evidence="1">The sequence shown here is derived from an EMBL/GenBank/DDBJ whole genome shotgun (WGS) entry which is preliminary data.</text>
</comment>
<proteinExistence type="predicted"/>